<name>A0A2S3HJ56_9POAL</name>
<evidence type="ECO:0000313" key="1">
    <source>
        <dbReference type="EMBL" id="PAN24058.1"/>
    </source>
</evidence>
<dbReference type="Proteomes" id="UP000243499">
    <property type="component" value="Chromosome 4"/>
</dbReference>
<proteinExistence type="predicted"/>
<dbReference type="AlphaFoldDB" id="A0A2S3HJ56"/>
<dbReference type="EMBL" id="CM008049">
    <property type="protein sequence ID" value="PAN24058.1"/>
    <property type="molecule type" value="Genomic_DNA"/>
</dbReference>
<sequence length="79" mass="8129">MIGCPLTPSWLATNSSTDSSVTPVVPEDSTPCSSIFCCFIAGSSAEPTIPSVWPLFAVGFASLVRAPSPRLSFPPASLA</sequence>
<dbReference type="Gramene" id="PAN24058">
    <property type="protein sequence ID" value="PAN24058"/>
    <property type="gene ID" value="PAHAL_4G198100"/>
</dbReference>
<organism evidence="1">
    <name type="scientific">Panicum hallii</name>
    <dbReference type="NCBI Taxonomy" id="206008"/>
    <lineage>
        <taxon>Eukaryota</taxon>
        <taxon>Viridiplantae</taxon>
        <taxon>Streptophyta</taxon>
        <taxon>Embryophyta</taxon>
        <taxon>Tracheophyta</taxon>
        <taxon>Spermatophyta</taxon>
        <taxon>Magnoliopsida</taxon>
        <taxon>Liliopsida</taxon>
        <taxon>Poales</taxon>
        <taxon>Poaceae</taxon>
        <taxon>PACMAD clade</taxon>
        <taxon>Panicoideae</taxon>
        <taxon>Panicodae</taxon>
        <taxon>Paniceae</taxon>
        <taxon>Panicinae</taxon>
        <taxon>Panicum</taxon>
        <taxon>Panicum sect. Panicum</taxon>
    </lineage>
</organism>
<protein>
    <submittedName>
        <fullName evidence="1">Uncharacterized protein</fullName>
    </submittedName>
</protein>
<gene>
    <name evidence="1" type="ORF">PAHAL_4G198100</name>
</gene>
<reference evidence="1" key="1">
    <citation type="submission" date="2018-04" db="EMBL/GenBank/DDBJ databases">
        <title>WGS assembly of Panicum hallii.</title>
        <authorList>
            <person name="Lovell J."/>
            <person name="Jenkins J."/>
            <person name="Lowry D."/>
            <person name="Mamidi S."/>
            <person name="Sreedasyam A."/>
            <person name="Weng X."/>
            <person name="Barry K."/>
            <person name="Bonette J."/>
            <person name="Campitelli B."/>
            <person name="Daum C."/>
            <person name="Gordon S."/>
            <person name="Gould B."/>
            <person name="Lipzen A."/>
            <person name="Macqueen A."/>
            <person name="Palacio-Mejia J."/>
            <person name="Plott C."/>
            <person name="Shakirov E."/>
            <person name="Shu S."/>
            <person name="Yoshinaga Y."/>
            <person name="Zane M."/>
            <person name="Rokhsar D."/>
            <person name="Grimwood J."/>
            <person name="Schmutz J."/>
            <person name="Juenger T."/>
        </authorList>
    </citation>
    <scope>NUCLEOTIDE SEQUENCE [LARGE SCALE GENOMIC DNA]</scope>
    <source>
        <strain evidence="1">FIL2</strain>
    </source>
</reference>
<accession>A0A2S3HJ56</accession>